<proteinExistence type="evidence at transcript level"/>
<evidence type="ECO:0000256" key="1">
    <source>
        <dbReference type="SAM" id="SignalP"/>
    </source>
</evidence>
<accession>A0A455LAN9</accession>
<dbReference type="AlphaFoldDB" id="A0A455LAN9"/>
<keyword evidence="1" id="KW-0732">Signal</keyword>
<gene>
    <name evidence="2" type="primary">Sn3</name>
</gene>
<sequence>MSKFALLAVLAVLAVAQGYPQKEVEISDAASNGDWNLVHKLIQQRFENQRNLWEPSLTIPTGNVRSLKPLEGGHVYGESEYTFRSESNVNGKKTESKGGHRVVNKDGVVTEYDIEPKF</sequence>
<organism evidence="2">
    <name type="scientific">Ostrinia nubilalis</name>
    <name type="common">European corn borer</name>
    <name type="synonym">Pyralis nubilalis</name>
    <dbReference type="NCBI Taxonomy" id="29057"/>
    <lineage>
        <taxon>Eukaryota</taxon>
        <taxon>Metazoa</taxon>
        <taxon>Ecdysozoa</taxon>
        <taxon>Arthropoda</taxon>
        <taxon>Hexapoda</taxon>
        <taxon>Insecta</taxon>
        <taxon>Pterygota</taxon>
        <taxon>Neoptera</taxon>
        <taxon>Endopterygota</taxon>
        <taxon>Lepidoptera</taxon>
        <taxon>Glossata</taxon>
        <taxon>Ditrysia</taxon>
        <taxon>Pyraloidea</taxon>
        <taxon>Crambidae</taxon>
        <taxon>Pyraustinae</taxon>
        <taxon>Ostrinia</taxon>
    </lineage>
</organism>
<evidence type="ECO:0000313" key="2">
    <source>
        <dbReference type="EMBL" id="AXY94663.1"/>
    </source>
</evidence>
<dbReference type="EMBL" id="MG674522">
    <property type="protein sequence ID" value="AXY94663.1"/>
    <property type="molecule type" value="mRNA"/>
</dbReference>
<feature type="signal peptide" evidence="1">
    <location>
        <begin position="1"/>
        <end position="18"/>
    </location>
</feature>
<reference evidence="2" key="1">
    <citation type="submission" date="2017-12" db="EMBL/GenBank/DDBJ databases">
        <title>Several types of seroins are common silk components.</title>
        <authorList>
            <person name="Zurovec M."/>
            <person name="Kucerova L."/>
            <person name="Kludkiewicz B."/>
            <person name="Strnad H."/>
            <person name="Sehnal F."/>
        </authorList>
    </citation>
    <scope>NUCLEOTIDE SEQUENCE</scope>
    <source>
        <tissue evidence="2">Larval silk glands</tissue>
    </source>
</reference>
<name>A0A455LAN9_OSTNU</name>
<protein>
    <submittedName>
        <fullName evidence="2">Seroin transcript 3</fullName>
    </submittedName>
</protein>
<feature type="chain" id="PRO_5019853477" evidence="1">
    <location>
        <begin position="19"/>
        <end position="118"/>
    </location>
</feature>